<evidence type="ECO:0000313" key="4">
    <source>
        <dbReference type="EMBL" id="ONM38559.1"/>
    </source>
</evidence>
<accession>A0A1D6NDJ2</accession>
<dbReference type="CDD" id="cd06223">
    <property type="entry name" value="PRTases_typeI"/>
    <property type="match status" value="1"/>
</dbReference>
<dbReference type="ExpressionAtlas" id="A0A1D6NDJ2">
    <property type="expression patterns" value="baseline and differential"/>
</dbReference>
<dbReference type="SMR" id="A0A1D6NDJ2"/>
<dbReference type="InParanoid" id="A0A1D6NDJ2"/>
<dbReference type="PANTHER" id="PTHR10210">
    <property type="entry name" value="RIBOSE-PHOSPHATE DIPHOSPHOKINASE FAMILY MEMBER"/>
    <property type="match status" value="1"/>
</dbReference>
<feature type="domain" description="Phosphoribosyltransferase" evidence="3">
    <location>
        <begin position="249"/>
        <end position="307"/>
    </location>
</feature>
<feature type="compositionally biased region" description="Low complexity" evidence="2">
    <location>
        <begin position="57"/>
        <end position="75"/>
    </location>
</feature>
<dbReference type="FunFam" id="3.40.50.2020:FF:000034">
    <property type="entry name" value="Ribose-phosphate pyrophosphokinase 4"/>
    <property type="match status" value="1"/>
</dbReference>
<dbReference type="AlphaFoldDB" id="A0A1D6NDJ2"/>
<gene>
    <name evidence="4" type="ORF">ZEAMMB73_Zm00001d043600</name>
</gene>
<evidence type="ECO:0000256" key="2">
    <source>
        <dbReference type="SAM" id="MobiDB-lite"/>
    </source>
</evidence>
<dbReference type="InterPro" id="IPR005946">
    <property type="entry name" value="Rib-P_diPkinase"/>
</dbReference>
<dbReference type="Pfam" id="PF00156">
    <property type="entry name" value="Pribosyltran"/>
    <property type="match status" value="1"/>
</dbReference>
<dbReference type="GO" id="GO:0000287">
    <property type="term" value="F:magnesium ion binding"/>
    <property type="evidence" value="ECO:0007669"/>
    <property type="project" value="InterPro"/>
</dbReference>
<comment type="similarity">
    <text evidence="1">Belongs to the ribose-phosphate pyrophosphokinase family.</text>
</comment>
<reference evidence="4" key="1">
    <citation type="submission" date="2015-12" db="EMBL/GenBank/DDBJ databases">
        <title>Update maize B73 reference genome by single molecule sequencing technologies.</title>
        <authorList>
            <consortium name="Maize Genome Sequencing Project"/>
            <person name="Ware D."/>
        </authorList>
    </citation>
    <scope>NUCLEOTIDE SEQUENCE [LARGE SCALE GENOMIC DNA]</scope>
    <source>
        <tissue evidence="4">Seedling</tissue>
    </source>
</reference>
<dbReference type="InterPro" id="IPR029057">
    <property type="entry name" value="PRTase-like"/>
</dbReference>
<protein>
    <submittedName>
        <fullName evidence="4">Ribose-phosphate pyrophosphokinase 3 chloroplastic</fullName>
    </submittedName>
</protein>
<feature type="compositionally biased region" description="Low complexity" evidence="2">
    <location>
        <begin position="1"/>
        <end position="14"/>
    </location>
</feature>
<organism evidence="4">
    <name type="scientific">Zea mays</name>
    <name type="common">Maize</name>
    <dbReference type="NCBI Taxonomy" id="4577"/>
    <lineage>
        <taxon>Eukaryota</taxon>
        <taxon>Viridiplantae</taxon>
        <taxon>Streptophyta</taxon>
        <taxon>Embryophyta</taxon>
        <taxon>Tracheophyta</taxon>
        <taxon>Spermatophyta</taxon>
        <taxon>Magnoliopsida</taxon>
        <taxon>Liliopsida</taxon>
        <taxon>Poales</taxon>
        <taxon>Poaceae</taxon>
        <taxon>PACMAD clade</taxon>
        <taxon>Panicoideae</taxon>
        <taxon>Andropogonodae</taxon>
        <taxon>Andropogoneae</taxon>
        <taxon>Tripsacinae</taxon>
        <taxon>Zea</taxon>
    </lineage>
</organism>
<dbReference type="SUPFAM" id="SSF53271">
    <property type="entry name" value="PRTase-like"/>
    <property type="match status" value="1"/>
</dbReference>
<evidence type="ECO:0000256" key="1">
    <source>
        <dbReference type="ARBA" id="ARBA00006478"/>
    </source>
</evidence>
<keyword evidence="4" id="KW-0418">Kinase</keyword>
<dbReference type="STRING" id="4577.A0A1D6NDJ2"/>
<keyword evidence="4" id="KW-0808">Transferase</keyword>
<proteinExistence type="inferred from homology"/>
<sequence>MATATSASASASASPGAFGAKTPAPARGLSTHPVLTPSPAFARPSPRTPACSRSRASLHLGGLGSTSSSSAAAAGNGTGLHVPPTVAPLAVPKMAGSMKTHKNVLLFYCEEMRDLAQQVVARNDDIELRSISWRNPLGSQLGFESRLAKESYYGTTFVAGGSHICSQIILYVILQQQLFVSAEERFYFGDSVLPCFESGIPLLKSKLQELPDSHNITIAFPDDGAWKRFYKQLQHFPMVICNKVREGEQRIVRIKEGDPRGRHVVIVDDLVQSGSTLIECQKVLAAHGAAKVSAYVTHGIFPNSSWEKFQHDNGEGPEHGLSHFWLTDSCPLTVKAVKGRRPFEILSLAGPIASALQI</sequence>
<dbReference type="EMBL" id="CM007649">
    <property type="protein sequence ID" value="ONM38559.1"/>
    <property type="molecule type" value="Genomic_DNA"/>
</dbReference>
<dbReference type="GO" id="GO:0016301">
    <property type="term" value="F:kinase activity"/>
    <property type="evidence" value="ECO:0007669"/>
    <property type="project" value="UniProtKB-KW"/>
</dbReference>
<feature type="region of interest" description="Disordered" evidence="2">
    <location>
        <begin position="1"/>
        <end position="76"/>
    </location>
</feature>
<evidence type="ECO:0000259" key="3">
    <source>
        <dbReference type="Pfam" id="PF00156"/>
    </source>
</evidence>
<dbReference type="Gene3D" id="3.40.50.2020">
    <property type="match status" value="1"/>
</dbReference>
<dbReference type="PANTHER" id="PTHR10210:SF45">
    <property type="entry name" value="RIBOSE-PHOSPHATE PYROPHOSPHOKINASE 3, CHLOROPLASTIC"/>
    <property type="match status" value="1"/>
</dbReference>
<dbReference type="InterPro" id="IPR000836">
    <property type="entry name" value="PRTase_dom"/>
</dbReference>
<name>A0A1D6NDJ2_MAIZE</name>
<dbReference type="GO" id="GO:0009165">
    <property type="term" value="P:nucleotide biosynthetic process"/>
    <property type="evidence" value="ECO:0007669"/>
    <property type="project" value="InterPro"/>
</dbReference>
<dbReference type="IntAct" id="A0A1D6NDJ2">
    <property type="interactions" value="2"/>
</dbReference>